<dbReference type="Gene3D" id="2.40.30.170">
    <property type="match status" value="1"/>
</dbReference>
<dbReference type="RefSeq" id="WP_071648051.1">
    <property type="nucleotide sequence ID" value="NZ_CP017962.1"/>
</dbReference>
<keyword evidence="3" id="KW-1133">Transmembrane helix</keyword>
<dbReference type="GeneID" id="71512959"/>
<evidence type="ECO:0008006" key="6">
    <source>
        <dbReference type="Google" id="ProtNLM"/>
    </source>
</evidence>
<evidence type="ECO:0000313" key="4">
    <source>
        <dbReference type="EMBL" id="APC46869.1"/>
    </source>
</evidence>
<feature type="transmembrane region" description="Helical" evidence="3">
    <location>
        <begin position="6"/>
        <end position="24"/>
    </location>
</feature>
<reference evidence="4 5" key="1">
    <citation type="submission" date="2016-11" db="EMBL/GenBank/DDBJ databases">
        <title>Complete genome sequencing of Virgibacillus halodenitrificans PDB-F2.</title>
        <authorList>
            <person name="Sun Z."/>
            <person name="Zhou Y."/>
            <person name="Li H."/>
        </authorList>
    </citation>
    <scope>NUCLEOTIDE SEQUENCE [LARGE SCALE GENOMIC DNA]</scope>
    <source>
        <strain evidence="4 5">PDB-F2</strain>
    </source>
</reference>
<keyword evidence="3" id="KW-0472">Membrane</keyword>
<evidence type="ECO:0000256" key="1">
    <source>
        <dbReference type="SAM" id="Coils"/>
    </source>
</evidence>
<keyword evidence="3" id="KW-0812">Transmembrane</keyword>
<name>A0AAC9NJP9_VIRHA</name>
<gene>
    <name evidence="4" type="ORF">BME96_01025</name>
</gene>
<dbReference type="EMBL" id="CP017962">
    <property type="protein sequence ID" value="APC46869.1"/>
    <property type="molecule type" value="Genomic_DNA"/>
</dbReference>
<sequence>MRRRRFILAGIIIFIGVNYLLLFLDKEQKVDRLAYVSEWLPAFQTDMKEEINKPGVLSPMQENHLYFSEETGEFQEFLMEGGVEVQVGDPLYTYRVTNYYETVAELEQQQRKLTGEVQAVEGAISDMNRYQIPRSTQGTATADTEQPTIQIELPENPVEAAMMKDQYLIEKKKELAAKEAELSSIEAQLNELEATGDTITVESPYEGLVTEVSTTLDAPLLTIAGKELQAEGEFTEQERIRIAEGLPVHIQVDAKVMALEGTLEKIQKTPENVSIKGKSIYPFSVAIKEDEEEQQENQENMVEQEESAEESHEEAEELLPGYHVNLSIITEESKDATVLFEKNLYAGAVWKMNDNGKLMKQKVETGLYMASMVEITKGMKAGEWAATERESQFRHQATFITPLQWYKFKVKEVVSSKYEDWGKYFVTGLLSR</sequence>
<dbReference type="PANTHER" id="PTHR30469">
    <property type="entry name" value="MULTIDRUG RESISTANCE PROTEIN MDTA"/>
    <property type="match status" value="1"/>
</dbReference>
<proteinExistence type="predicted"/>
<dbReference type="Proteomes" id="UP000182945">
    <property type="component" value="Chromosome"/>
</dbReference>
<keyword evidence="1" id="KW-0175">Coiled coil</keyword>
<organism evidence="4 5">
    <name type="scientific">Virgibacillus halodenitrificans</name>
    <name type="common">Bacillus halodenitrificans</name>
    <dbReference type="NCBI Taxonomy" id="1482"/>
    <lineage>
        <taxon>Bacteria</taxon>
        <taxon>Bacillati</taxon>
        <taxon>Bacillota</taxon>
        <taxon>Bacilli</taxon>
        <taxon>Bacillales</taxon>
        <taxon>Bacillaceae</taxon>
        <taxon>Virgibacillus</taxon>
    </lineage>
</organism>
<feature type="coiled-coil region" evidence="1">
    <location>
        <begin position="168"/>
        <end position="195"/>
    </location>
</feature>
<dbReference type="GO" id="GO:0015562">
    <property type="term" value="F:efflux transmembrane transporter activity"/>
    <property type="evidence" value="ECO:0007669"/>
    <property type="project" value="TreeGrafter"/>
</dbReference>
<evidence type="ECO:0000256" key="3">
    <source>
        <dbReference type="SAM" id="Phobius"/>
    </source>
</evidence>
<feature type="coiled-coil region" evidence="1">
    <location>
        <begin position="96"/>
        <end position="123"/>
    </location>
</feature>
<protein>
    <recommendedName>
        <fullName evidence="6">Efflux RND transporter periplasmic adaptor subunit</fullName>
    </recommendedName>
</protein>
<evidence type="ECO:0000313" key="5">
    <source>
        <dbReference type="Proteomes" id="UP000182945"/>
    </source>
</evidence>
<accession>A0AAC9NJP9</accession>
<dbReference type="AlphaFoldDB" id="A0AAC9NJP9"/>
<feature type="region of interest" description="Disordered" evidence="2">
    <location>
        <begin position="290"/>
        <end position="314"/>
    </location>
</feature>
<evidence type="ECO:0000256" key="2">
    <source>
        <dbReference type="SAM" id="MobiDB-lite"/>
    </source>
</evidence>
<dbReference type="GO" id="GO:1990281">
    <property type="term" value="C:efflux pump complex"/>
    <property type="evidence" value="ECO:0007669"/>
    <property type="project" value="TreeGrafter"/>
</dbReference>
<dbReference type="KEGG" id="vhl:BME96_01025"/>